<keyword evidence="2 4" id="KW-0863">Zinc-finger</keyword>
<dbReference type="PANTHER" id="PTHR23327">
    <property type="entry name" value="RING FINGER PROTEIN 127"/>
    <property type="match status" value="1"/>
</dbReference>
<dbReference type="Proteomes" id="UP000682733">
    <property type="component" value="Unassembled WGS sequence"/>
</dbReference>
<dbReference type="SUPFAM" id="SSF57850">
    <property type="entry name" value="RING/U-box"/>
    <property type="match status" value="1"/>
</dbReference>
<gene>
    <name evidence="6" type="ORF">OVA965_LOCUS33564</name>
    <name evidence="7" type="ORF">TMI583_LOCUS34454</name>
</gene>
<dbReference type="PROSITE" id="PS00518">
    <property type="entry name" value="ZF_RING_1"/>
    <property type="match status" value="1"/>
</dbReference>
<keyword evidence="3" id="KW-0862">Zinc</keyword>
<accession>A0A8S2SC11</accession>
<dbReference type="Gene3D" id="3.30.40.10">
    <property type="entry name" value="Zinc/RING finger domain, C3HC4 (zinc finger)"/>
    <property type="match status" value="1"/>
</dbReference>
<dbReference type="SMART" id="SM00184">
    <property type="entry name" value="RING"/>
    <property type="match status" value="1"/>
</dbReference>
<proteinExistence type="predicted"/>
<sequence>QISKEQKLNSLKLLDTTCTCSICMKLLYEPVSTLCGHTFCLQCLERVLSMSKMVQCPLCRDNLNYLRNVQLKVNVILHNLFQSCYVQDYFERKVETDKIRREYDERKQILSKENHLVEFHTVLSDYVDDTLTALPNFSSEPDSGSRYHSSTTHNN</sequence>
<dbReference type="InterPro" id="IPR013083">
    <property type="entry name" value="Znf_RING/FYVE/PHD"/>
</dbReference>
<evidence type="ECO:0000256" key="1">
    <source>
        <dbReference type="ARBA" id="ARBA00022723"/>
    </source>
</evidence>
<feature type="non-terminal residue" evidence="7">
    <location>
        <position position="1"/>
    </location>
</feature>
<feature type="domain" description="RING-type" evidence="5">
    <location>
        <begin position="20"/>
        <end position="60"/>
    </location>
</feature>
<dbReference type="PROSITE" id="PS50089">
    <property type="entry name" value="ZF_RING_2"/>
    <property type="match status" value="1"/>
</dbReference>
<dbReference type="AlphaFoldDB" id="A0A8S2SC11"/>
<reference evidence="7" key="1">
    <citation type="submission" date="2021-02" db="EMBL/GenBank/DDBJ databases">
        <authorList>
            <person name="Nowell W R."/>
        </authorList>
    </citation>
    <scope>NUCLEOTIDE SEQUENCE</scope>
</reference>
<evidence type="ECO:0000259" key="5">
    <source>
        <dbReference type="PROSITE" id="PS50089"/>
    </source>
</evidence>
<dbReference type="InterPro" id="IPR001841">
    <property type="entry name" value="Znf_RING"/>
</dbReference>
<protein>
    <recommendedName>
        <fullName evidence="5">RING-type domain-containing protein</fullName>
    </recommendedName>
</protein>
<dbReference type="InterPro" id="IPR017907">
    <property type="entry name" value="Znf_RING_CS"/>
</dbReference>
<evidence type="ECO:0000313" key="7">
    <source>
        <dbReference type="EMBL" id="CAF4218994.1"/>
    </source>
</evidence>
<comment type="caution">
    <text evidence="7">The sequence shown here is derived from an EMBL/GenBank/DDBJ whole genome shotgun (WGS) entry which is preliminary data.</text>
</comment>
<dbReference type="EMBL" id="CAJNOK010027261">
    <property type="protein sequence ID" value="CAF1417038.1"/>
    <property type="molecule type" value="Genomic_DNA"/>
</dbReference>
<evidence type="ECO:0000256" key="3">
    <source>
        <dbReference type="ARBA" id="ARBA00022833"/>
    </source>
</evidence>
<name>A0A8S2SC11_9BILA</name>
<dbReference type="Proteomes" id="UP000677228">
    <property type="component" value="Unassembled WGS sequence"/>
</dbReference>
<evidence type="ECO:0000313" key="8">
    <source>
        <dbReference type="Proteomes" id="UP000682733"/>
    </source>
</evidence>
<dbReference type="EMBL" id="CAJOBA010049014">
    <property type="protein sequence ID" value="CAF4218994.1"/>
    <property type="molecule type" value="Genomic_DNA"/>
</dbReference>
<organism evidence="7 8">
    <name type="scientific">Didymodactylos carnosus</name>
    <dbReference type="NCBI Taxonomy" id="1234261"/>
    <lineage>
        <taxon>Eukaryota</taxon>
        <taxon>Metazoa</taxon>
        <taxon>Spiralia</taxon>
        <taxon>Gnathifera</taxon>
        <taxon>Rotifera</taxon>
        <taxon>Eurotatoria</taxon>
        <taxon>Bdelloidea</taxon>
        <taxon>Philodinida</taxon>
        <taxon>Philodinidae</taxon>
        <taxon>Didymodactylos</taxon>
    </lineage>
</organism>
<evidence type="ECO:0000256" key="4">
    <source>
        <dbReference type="PROSITE-ProRule" id="PRU00175"/>
    </source>
</evidence>
<evidence type="ECO:0000256" key="2">
    <source>
        <dbReference type="ARBA" id="ARBA00022771"/>
    </source>
</evidence>
<evidence type="ECO:0000313" key="6">
    <source>
        <dbReference type="EMBL" id="CAF1417038.1"/>
    </source>
</evidence>
<dbReference type="GO" id="GO:0008270">
    <property type="term" value="F:zinc ion binding"/>
    <property type="evidence" value="ECO:0007669"/>
    <property type="project" value="UniProtKB-KW"/>
</dbReference>
<keyword evidence="1" id="KW-0479">Metal-binding</keyword>
<dbReference type="Pfam" id="PF13923">
    <property type="entry name" value="zf-C3HC4_2"/>
    <property type="match status" value="1"/>
</dbReference>